<evidence type="ECO:0000313" key="2">
    <source>
        <dbReference type="EMBL" id="CAD2111828.1"/>
    </source>
</evidence>
<accession>A0A6V7TBV6</accession>
<reference evidence="2 3" key="1">
    <citation type="submission" date="2020-08" db="EMBL/GenBank/DDBJ databases">
        <authorList>
            <person name="Ramaprasad A."/>
        </authorList>
    </citation>
    <scope>NUCLEOTIDE SEQUENCE [LARGE SCALE GENOMIC DNA]</scope>
</reference>
<protein>
    <submittedName>
        <fullName evidence="2">Uncharacterized protein</fullName>
    </submittedName>
</protein>
<feature type="compositionally biased region" description="Low complexity" evidence="1">
    <location>
        <begin position="19"/>
        <end position="29"/>
    </location>
</feature>
<evidence type="ECO:0000256" key="1">
    <source>
        <dbReference type="SAM" id="MobiDB-lite"/>
    </source>
</evidence>
<dbReference type="VEuPathDB" id="PlasmoDB:PVPCR_1304250"/>
<gene>
    <name evidence="2" type="ORF">PVSEL_1304140</name>
</gene>
<name>A0A6V7TBV6_PLAVN</name>
<dbReference type="Proteomes" id="UP000515697">
    <property type="component" value="Chromosome PVSEL_13"/>
</dbReference>
<dbReference type="VEuPathDB" id="PlasmoDB:PVSEL_1304140"/>
<dbReference type="VEuPathDB" id="PlasmoDB:PVVCY_1303920"/>
<evidence type="ECO:0000313" key="3">
    <source>
        <dbReference type="Proteomes" id="UP000515697"/>
    </source>
</evidence>
<sequence length="609" mass="70059">MFPNNGFNGGVNQMNSYQNNNTIPYQNNNENFYQNNGNIMQGGYNNGLVNNMYGNDFMNKNMNNYNNDIFGNSMNNMPNMNNGQNQNNFYFSNKNDNINIPNQKPIFTQTKQNVSIFGNKPKNTPLFANNNNNIRNEPKFDRPNQTSNFRFNDYVGKDKSIFGNRIKEGKSLFANSNNMNQFPNSVNNNMNYGNNINYAGIDNSIPNNNYVNYNCDSRGIPQNMVNPCNFNDPMTKNMNFMMNAQNNKINNNPYMNYNMNSNNSVVGNFNIGENNSTIPGVNNLSYNMQTNLAAGGNTMNIGNFNNMNNAYNTYDMEGRNQNMINYPQFNTQSGLNMDNKFINNNVGTMQNYQNMLQNNNMNNAGNFGLNNPNLLNPHNNPLNSGIMQDNNKNIMGQNYNFNNPDFRNQIIQPTSPDSNPNYNNNTTNLGIQEMKNDTKNMENKNNEDNGILFTNENEIMFEKNYAQIDKTKKIKFFNENFIKSLELINNHNLNSYNENRSTIYTFPISQLFNNASFYLKAIEECKKGERFDVDSQLFDKIFSKNISKNFTVLKNIDTTKINEKDFDLSIYYPLLHVEKIKFRKPSEVPQNINQLLASPFELGKIPTVI</sequence>
<organism evidence="2 3">
    <name type="scientific">Plasmodium vinckei</name>
    <dbReference type="NCBI Taxonomy" id="5860"/>
    <lineage>
        <taxon>Eukaryota</taxon>
        <taxon>Sar</taxon>
        <taxon>Alveolata</taxon>
        <taxon>Apicomplexa</taxon>
        <taxon>Aconoidasida</taxon>
        <taxon>Haemosporida</taxon>
        <taxon>Plasmodiidae</taxon>
        <taxon>Plasmodium</taxon>
        <taxon>Plasmodium (Vinckeia)</taxon>
    </lineage>
</organism>
<dbReference type="AlphaFoldDB" id="A0A6V7TBV6"/>
<feature type="region of interest" description="Disordered" evidence="1">
    <location>
        <begin position="1"/>
        <end position="29"/>
    </location>
</feature>
<dbReference type="VEuPathDB" id="PlasmoDB:PVLDE_1304390"/>
<proteinExistence type="predicted"/>
<dbReference type="EMBL" id="LR865434">
    <property type="protein sequence ID" value="CAD2111828.1"/>
    <property type="molecule type" value="Genomic_DNA"/>
</dbReference>
<dbReference type="VEuPathDB" id="PlasmoDB:PVBDA_1304140"/>